<evidence type="ECO:0000313" key="2">
    <source>
        <dbReference type="EMBL" id="MFC5068099.1"/>
    </source>
</evidence>
<name>A0ABV9Z3G7_9HYPH</name>
<gene>
    <name evidence="2" type="ORF">ACFPFW_08725</name>
</gene>
<keyword evidence="3" id="KW-1185">Reference proteome</keyword>
<protein>
    <submittedName>
        <fullName evidence="2">Tetratricopeptide repeat protein</fullName>
    </submittedName>
</protein>
<feature type="region of interest" description="Disordered" evidence="1">
    <location>
        <begin position="37"/>
        <end position="56"/>
    </location>
</feature>
<dbReference type="InterPro" id="IPR011990">
    <property type="entry name" value="TPR-like_helical_dom_sf"/>
</dbReference>
<sequence length="323" mass="33648">MAVFAAGPALAFDVGRSSDGTPLPFESGSNDMALAFDGTASTPDAPPATSAPAGSAAITGADPAGGLFDATALGTAASSAPVSDSSPLDAFNRARNAYRAGDKASALSALQFAAGQGHAGAQWMLGRMYAEGDGVSHDDLKAFEYFRELVNKAGDDASDSPEGRSNAPYVSNALVWLGSYYLEGIPGTAVKPNPQAAVRLFTDAASNYGDPNAQYNLARMYLDGNGVKRDPAQAVRWLNLAAQKSHGPSRALLGHMMFKGEIVKKQPARGLMLMMLARQAAEQSGAPDAQWIIDLHEKALAESSEEERSGALGVLDGWLKARN</sequence>
<dbReference type="InterPro" id="IPR006597">
    <property type="entry name" value="Sel1-like"/>
</dbReference>
<organism evidence="2 3">
    <name type="scientific">Flaviflagellibacter deserti</name>
    <dbReference type="NCBI Taxonomy" id="2267266"/>
    <lineage>
        <taxon>Bacteria</taxon>
        <taxon>Pseudomonadati</taxon>
        <taxon>Pseudomonadota</taxon>
        <taxon>Alphaproteobacteria</taxon>
        <taxon>Hyphomicrobiales</taxon>
        <taxon>Flaviflagellibacter</taxon>
    </lineage>
</organism>
<dbReference type="SUPFAM" id="SSF81901">
    <property type="entry name" value="HCP-like"/>
    <property type="match status" value="1"/>
</dbReference>
<reference evidence="3" key="1">
    <citation type="journal article" date="2019" name="Int. J. Syst. Evol. Microbiol.">
        <title>The Global Catalogue of Microorganisms (GCM) 10K type strain sequencing project: providing services to taxonomists for standard genome sequencing and annotation.</title>
        <authorList>
            <consortium name="The Broad Institute Genomics Platform"/>
            <consortium name="The Broad Institute Genome Sequencing Center for Infectious Disease"/>
            <person name="Wu L."/>
            <person name="Ma J."/>
        </authorList>
    </citation>
    <scope>NUCLEOTIDE SEQUENCE [LARGE SCALE GENOMIC DNA]</scope>
    <source>
        <strain evidence="3">CGMCC 1.16444</strain>
    </source>
</reference>
<dbReference type="PANTHER" id="PTHR11102:SF160">
    <property type="entry name" value="ERAD-ASSOCIATED E3 UBIQUITIN-PROTEIN LIGASE COMPONENT HRD3"/>
    <property type="match status" value="1"/>
</dbReference>
<dbReference type="Gene3D" id="1.25.40.10">
    <property type="entry name" value="Tetratricopeptide repeat domain"/>
    <property type="match status" value="2"/>
</dbReference>
<evidence type="ECO:0000313" key="3">
    <source>
        <dbReference type="Proteomes" id="UP001595796"/>
    </source>
</evidence>
<dbReference type="EMBL" id="JBHSJF010000006">
    <property type="protein sequence ID" value="MFC5068099.1"/>
    <property type="molecule type" value="Genomic_DNA"/>
</dbReference>
<dbReference type="PANTHER" id="PTHR11102">
    <property type="entry name" value="SEL-1-LIKE PROTEIN"/>
    <property type="match status" value="1"/>
</dbReference>
<dbReference type="SMART" id="SM00671">
    <property type="entry name" value="SEL1"/>
    <property type="match status" value="4"/>
</dbReference>
<evidence type="ECO:0000256" key="1">
    <source>
        <dbReference type="SAM" id="MobiDB-lite"/>
    </source>
</evidence>
<dbReference type="InterPro" id="IPR050767">
    <property type="entry name" value="Sel1_AlgK"/>
</dbReference>
<dbReference type="RefSeq" id="WP_162799724.1">
    <property type="nucleotide sequence ID" value="NZ_JBHSJF010000006.1"/>
</dbReference>
<dbReference type="Pfam" id="PF08238">
    <property type="entry name" value="Sel1"/>
    <property type="match status" value="4"/>
</dbReference>
<proteinExistence type="predicted"/>
<dbReference type="Proteomes" id="UP001595796">
    <property type="component" value="Unassembled WGS sequence"/>
</dbReference>
<accession>A0ABV9Z3G7</accession>
<comment type="caution">
    <text evidence="2">The sequence shown here is derived from an EMBL/GenBank/DDBJ whole genome shotgun (WGS) entry which is preliminary data.</text>
</comment>